<comment type="caution">
    <text evidence="8">Lacks conserved residue(s) required for the propagation of feature annotation.</text>
</comment>
<evidence type="ECO:0000256" key="11">
    <source>
        <dbReference type="PIRSR" id="PIRSR000130-4"/>
    </source>
</evidence>
<evidence type="ECO:0000256" key="5">
    <source>
        <dbReference type="ARBA" id="ARBA00022958"/>
    </source>
</evidence>
<comment type="cofactor">
    <cofactor evidence="8">
        <name>K(+)</name>
        <dbReference type="ChEBI" id="CHEBI:29103"/>
    </cofactor>
</comment>
<comment type="pathway">
    <text evidence="8">Purine metabolism; XMP biosynthesis via de novo pathway; XMP from IMP: step 1/1.</text>
</comment>
<feature type="binding site" evidence="8">
    <location>
        <position position="247"/>
    </location>
    <ligand>
        <name>NAD(+)</name>
        <dbReference type="ChEBI" id="CHEBI:57540"/>
    </ligand>
</feature>
<comment type="activity regulation">
    <text evidence="8">Mycophenolic acid (MPA) is a non-competitive inhibitor that prevents formation of the closed enzyme conformation by binding to the same site as the amobile flap. In contrast, mizoribine monophosphate (MZP) is a competitive inhibitor that induces the closed conformation. MPA is a potent inhibitor of mammalian IMPDHs but a poor inhibitor of the bacterial enzymes. MZP is a more potent inhibitor of bacterial IMPDH.</text>
</comment>
<dbReference type="SMART" id="SM01240">
    <property type="entry name" value="IMPDH"/>
    <property type="match status" value="1"/>
</dbReference>
<evidence type="ECO:0000256" key="1">
    <source>
        <dbReference type="ARBA" id="ARBA00005502"/>
    </source>
</evidence>
<evidence type="ECO:0000313" key="15">
    <source>
        <dbReference type="EMBL" id="MBN2067812.1"/>
    </source>
</evidence>
<evidence type="ECO:0000259" key="14">
    <source>
        <dbReference type="PROSITE" id="PS51371"/>
    </source>
</evidence>
<comment type="function">
    <text evidence="8">Catalyzes the conversion of inosine 5'-phosphate (IMP) to xanthosine 5'-phosphate (XMP), the first committed and rate-limiting step in the de novo synthesis of guanine nucleotides, and therefore plays an important role in the regulation of cell growth.</text>
</comment>
<evidence type="ECO:0000256" key="12">
    <source>
        <dbReference type="PROSITE-ProRule" id="PRU00703"/>
    </source>
</evidence>
<feature type="active site" description="Thioimidate intermediate" evidence="8 9">
    <location>
        <position position="303"/>
    </location>
</feature>
<dbReference type="Pfam" id="PF00478">
    <property type="entry name" value="IMPDH"/>
    <property type="match status" value="1"/>
</dbReference>
<dbReference type="Proteomes" id="UP000809243">
    <property type="component" value="Unassembled WGS sequence"/>
</dbReference>
<dbReference type="SMART" id="SM00116">
    <property type="entry name" value="CBS"/>
    <property type="match status" value="2"/>
</dbReference>
<dbReference type="CDD" id="cd00381">
    <property type="entry name" value="IMPDH"/>
    <property type="match status" value="1"/>
</dbReference>
<dbReference type="InterPro" id="IPR001093">
    <property type="entry name" value="IMP_DH_GMPRt"/>
</dbReference>
<evidence type="ECO:0000256" key="4">
    <source>
        <dbReference type="ARBA" id="ARBA00022737"/>
    </source>
</evidence>
<feature type="binding site" evidence="10">
    <location>
        <begin position="247"/>
        <end position="249"/>
    </location>
    <ligand>
        <name>NAD(+)</name>
        <dbReference type="ChEBI" id="CHEBI:57540"/>
    </ligand>
</feature>
<feature type="binding site" evidence="8">
    <location>
        <position position="469"/>
    </location>
    <ligand>
        <name>K(+)</name>
        <dbReference type="ChEBI" id="CHEBI:29103"/>
        <note>ligand shared between two tetrameric partners</note>
    </ligand>
</feature>
<feature type="active site" description="Proton acceptor" evidence="8 9">
    <location>
        <position position="399"/>
    </location>
</feature>
<dbReference type="HAMAP" id="MF_01964">
    <property type="entry name" value="IMPDH"/>
    <property type="match status" value="1"/>
</dbReference>
<keyword evidence="4" id="KW-0677">Repeat</keyword>
<dbReference type="GO" id="GO:0046872">
    <property type="term" value="F:metal ion binding"/>
    <property type="evidence" value="ECO:0007669"/>
    <property type="project" value="UniProtKB-UniRule"/>
</dbReference>
<dbReference type="InterPro" id="IPR046342">
    <property type="entry name" value="CBS_dom_sf"/>
</dbReference>
<evidence type="ECO:0000256" key="2">
    <source>
        <dbReference type="ARBA" id="ARBA00011881"/>
    </source>
</evidence>
<evidence type="ECO:0000256" key="8">
    <source>
        <dbReference type="HAMAP-Rule" id="MF_01964"/>
    </source>
</evidence>
<keyword evidence="8" id="KW-0332">GMP biosynthesis</keyword>
<dbReference type="GO" id="GO:0006177">
    <property type="term" value="P:GMP biosynthetic process"/>
    <property type="evidence" value="ECO:0007669"/>
    <property type="project" value="UniProtKB-UniRule"/>
</dbReference>
<evidence type="ECO:0000313" key="16">
    <source>
        <dbReference type="Proteomes" id="UP000809243"/>
    </source>
</evidence>
<keyword evidence="5 8" id="KW-0630">Potassium</keyword>
<feature type="binding site" evidence="8 10">
    <location>
        <begin position="296"/>
        <end position="298"/>
    </location>
    <ligand>
        <name>NAD(+)</name>
        <dbReference type="ChEBI" id="CHEBI:57540"/>
    </ligand>
</feature>
<organism evidence="15 16">
    <name type="scientific">Candidatus Iainarchaeum sp</name>
    <dbReference type="NCBI Taxonomy" id="3101447"/>
    <lineage>
        <taxon>Archaea</taxon>
        <taxon>Candidatus Iainarchaeota</taxon>
        <taxon>Candidatus Iainarchaeia</taxon>
        <taxon>Candidatus Iainarchaeales</taxon>
        <taxon>Candidatus Iainarchaeaceae</taxon>
        <taxon>Candidatus Iainarchaeum</taxon>
    </lineage>
</organism>
<comment type="subunit">
    <text evidence="2 8">Homotetramer.</text>
</comment>
<gene>
    <name evidence="8 15" type="primary">guaB</name>
    <name evidence="15" type="ORF">JW744_05070</name>
</gene>
<keyword evidence="6 8" id="KW-0560">Oxidoreductase</keyword>
<feature type="domain" description="CBS" evidence="14">
    <location>
        <begin position="156"/>
        <end position="213"/>
    </location>
</feature>
<reference evidence="15" key="1">
    <citation type="submission" date="2021-01" db="EMBL/GenBank/DDBJ databases">
        <title>Active Sulfur Cycling in an Early Earth Analoge.</title>
        <authorList>
            <person name="Hahn C.R."/>
            <person name="Youssef N.H."/>
            <person name="Elshahed M."/>
        </authorList>
    </citation>
    <scope>NUCLEOTIDE SEQUENCE</scope>
    <source>
        <strain evidence="15">Zod_Metabat.1151</strain>
    </source>
</reference>
<keyword evidence="7 12" id="KW-0129">CBS domain</keyword>
<feature type="binding site" evidence="8">
    <location>
        <position position="413"/>
    </location>
    <ligand>
        <name>IMP</name>
        <dbReference type="ChEBI" id="CHEBI:58053"/>
    </ligand>
</feature>
<dbReference type="Gene3D" id="3.20.20.70">
    <property type="entry name" value="Aldolase class I"/>
    <property type="match status" value="1"/>
</dbReference>
<dbReference type="InterPro" id="IPR005990">
    <property type="entry name" value="IMP_DH"/>
</dbReference>
<dbReference type="NCBIfam" id="TIGR01302">
    <property type="entry name" value="IMP_dehydrog"/>
    <property type="match status" value="1"/>
</dbReference>
<dbReference type="PANTHER" id="PTHR11911:SF111">
    <property type="entry name" value="INOSINE-5'-MONOPHOSPHATE DEHYDROGENASE"/>
    <property type="match status" value="1"/>
</dbReference>
<dbReference type="InterPro" id="IPR013785">
    <property type="entry name" value="Aldolase_TIM"/>
</dbReference>
<dbReference type="SUPFAM" id="SSF51412">
    <property type="entry name" value="Inosine monophosphate dehydrogenase (IMPDH)"/>
    <property type="match status" value="1"/>
</dbReference>
<dbReference type="PIRSF" id="PIRSF000130">
    <property type="entry name" value="IMPDH"/>
    <property type="match status" value="1"/>
</dbReference>
<proteinExistence type="inferred from homology"/>
<dbReference type="PROSITE" id="PS51371">
    <property type="entry name" value="CBS"/>
    <property type="match status" value="2"/>
</dbReference>
<evidence type="ECO:0000256" key="9">
    <source>
        <dbReference type="PIRSR" id="PIRSR000130-1"/>
    </source>
</evidence>
<dbReference type="EMBL" id="JAFGDB010000088">
    <property type="protein sequence ID" value="MBN2067812.1"/>
    <property type="molecule type" value="Genomic_DNA"/>
</dbReference>
<feature type="binding site" description="in other chain" evidence="8 11">
    <location>
        <position position="298"/>
    </location>
    <ligand>
        <name>K(+)</name>
        <dbReference type="ChEBI" id="CHEBI:29103"/>
        <note>ligand shared between two tetrameric partners</note>
    </ligand>
</feature>
<protein>
    <recommendedName>
        <fullName evidence="8">Inosine-5'-monophosphate dehydrogenase</fullName>
        <shortName evidence="8">IMP dehydrogenase</shortName>
        <shortName evidence="8">IMPD</shortName>
        <shortName evidence="8">IMPDH</shortName>
        <ecNumber evidence="8">1.1.1.205</ecNumber>
    </recommendedName>
</protein>
<feature type="binding site" evidence="8">
    <location>
        <position position="467"/>
    </location>
    <ligand>
        <name>K(+)</name>
        <dbReference type="ChEBI" id="CHEBI:29103"/>
        <note>ligand shared between two tetrameric partners</note>
    </ligand>
</feature>
<feature type="binding site" evidence="8">
    <location>
        <begin position="359"/>
        <end position="360"/>
    </location>
    <ligand>
        <name>IMP</name>
        <dbReference type="ChEBI" id="CHEBI:58053"/>
    </ligand>
</feature>
<feature type="binding site" evidence="8">
    <location>
        <begin position="383"/>
        <end position="387"/>
    </location>
    <ligand>
        <name>IMP</name>
        <dbReference type="ChEBI" id="CHEBI:58053"/>
    </ligand>
</feature>
<feature type="binding site" description="in other chain" evidence="8 11">
    <location>
        <position position="300"/>
    </location>
    <ligand>
        <name>K(+)</name>
        <dbReference type="ChEBI" id="CHEBI:29103"/>
        <note>ligand shared between two tetrameric partners</note>
    </ligand>
</feature>
<keyword evidence="8" id="KW-0658">Purine biosynthesis</keyword>
<dbReference type="CDD" id="cd04601">
    <property type="entry name" value="CBS_pair_IMPDH"/>
    <property type="match status" value="1"/>
</dbReference>
<dbReference type="PANTHER" id="PTHR11911">
    <property type="entry name" value="INOSINE-5-MONOPHOSPHATE DEHYDROGENASE RELATED"/>
    <property type="match status" value="1"/>
</dbReference>
<evidence type="ECO:0000256" key="6">
    <source>
        <dbReference type="ARBA" id="ARBA00023002"/>
    </source>
</evidence>
<feature type="binding site" evidence="8">
    <location>
        <position position="468"/>
    </location>
    <ligand>
        <name>K(+)</name>
        <dbReference type="ChEBI" id="CHEBI:29103"/>
        <note>ligand shared between two tetrameric partners</note>
    </ligand>
</feature>
<feature type="domain" description="CBS" evidence="14">
    <location>
        <begin position="97"/>
        <end position="153"/>
    </location>
</feature>
<evidence type="ECO:0000256" key="7">
    <source>
        <dbReference type="ARBA" id="ARBA00023122"/>
    </source>
</evidence>
<dbReference type="GO" id="GO:0006183">
    <property type="term" value="P:GTP biosynthetic process"/>
    <property type="evidence" value="ECO:0007669"/>
    <property type="project" value="TreeGrafter"/>
</dbReference>
<dbReference type="GO" id="GO:0000166">
    <property type="term" value="F:nucleotide binding"/>
    <property type="evidence" value="ECO:0007669"/>
    <property type="project" value="UniProtKB-UniRule"/>
</dbReference>
<feature type="binding site" description="in other chain" evidence="8 11">
    <location>
        <position position="303"/>
    </location>
    <ligand>
        <name>K(+)</name>
        <dbReference type="ChEBI" id="CHEBI:29103"/>
        <note>ligand shared between two tetrameric partners</note>
    </ligand>
</feature>
<evidence type="ECO:0000256" key="13">
    <source>
        <dbReference type="RuleBase" id="RU003927"/>
    </source>
</evidence>
<accession>A0A938YTH4</accession>
<dbReference type="EC" id="1.1.1.205" evidence="8"/>
<name>A0A938YTH4_9ARCH</name>
<comment type="caution">
    <text evidence="15">The sequence shown here is derived from an EMBL/GenBank/DDBJ whole genome shotgun (WGS) entry which is preliminary data.</text>
</comment>
<sequence>MAGKKSVSGNIALAFDDVLLLPGKSGVLPKDANLQTRLSKKVKLNIPLLSAAMDTVTESKTAIAMARQGGLGVIHKNMNAERQAAEVKKVKRSEFLIVKNPICVKPNDSLEKILELKHNTKISSFPVVQEKKLVGIITTRDMLFETDFRKKASEIMTKDIVTVDHEPSVEEAKEILHKHRVEKLPIVDGQGQVAGMVTVTDIRKQEKFPNSAKDKAGRLIAAAAVGPNDDERVERLLSVEADAIVVDTAHGHSKMVLEAVKRYKKKFSAEIIAGNVATAQAVHDLAAAGADAIKVGVGPGAICTTRVISGVGVPQFSAIQECSEAAEKYNIPIIADGGIKYSGDITKALAAGASSVMIGSIFAGCDETPGRSIYLHNRKFKQYRGMGSVGAMQKGSRERYFQDATEASKLVPEGVEGIVPFKGSISEVVFQLLGGLRSGMGLVGAKDIEALRTKTNYLRITEAGLKESHPHDIMITEQSPNYPGQ</sequence>
<keyword evidence="8 10" id="KW-0520">NAD</keyword>
<dbReference type="AlphaFoldDB" id="A0A938YTH4"/>
<keyword evidence="3 8" id="KW-0479">Metal-binding</keyword>
<dbReference type="GO" id="GO:0003938">
    <property type="term" value="F:IMP dehydrogenase activity"/>
    <property type="evidence" value="ECO:0007669"/>
    <property type="project" value="UniProtKB-UniRule"/>
</dbReference>
<dbReference type="SUPFAM" id="SSF54631">
    <property type="entry name" value="CBS-domain pair"/>
    <property type="match status" value="1"/>
</dbReference>
<comment type="catalytic activity">
    <reaction evidence="8">
        <text>IMP + NAD(+) + H2O = XMP + NADH + H(+)</text>
        <dbReference type="Rhea" id="RHEA:11708"/>
        <dbReference type="ChEBI" id="CHEBI:15377"/>
        <dbReference type="ChEBI" id="CHEBI:15378"/>
        <dbReference type="ChEBI" id="CHEBI:57464"/>
        <dbReference type="ChEBI" id="CHEBI:57540"/>
        <dbReference type="ChEBI" id="CHEBI:57945"/>
        <dbReference type="ChEBI" id="CHEBI:58053"/>
        <dbReference type="EC" id="1.1.1.205"/>
    </reaction>
</comment>
<evidence type="ECO:0000256" key="3">
    <source>
        <dbReference type="ARBA" id="ARBA00022723"/>
    </source>
</evidence>
<comment type="similarity">
    <text evidence="1 8 13">Belongs to the IMPDH/GMPR family.</text>
</comment>
<dbReference type="FunFam" id="3.20.20.70:FF:000003">
    <property type="entry name" value="GMP reductase"/>
    <property type="match status" value="1"/>
</dbReference>
<evidence type="ECO:0000256" key="10">
    <source>
        <dbReference type="PIRSR" id="PIRSR000130-3"/>
    </source>
</evidence>
<dbReference type="InterPro" id="IPR000644">
    <property type="entry name" value="CBS_dom"/>
</dbReference>
<feature type="binding site" evidence="8">
    <location>
        <begin position="336"/>
        <end position="338"/>
    </location>
    <ligand>
        <name>IMP</name>
        <dbReference type="ChEBI" id="CHEBI:58053"/>
    </ligand>
</feature>
<dbReference type="Pfam" id="PF00571">
    <property type="entry name" value="CBS"/>
    <property type="match status" value="2"/>
</dbReference>